<protein>
    <submittedName>
        <fullName evidence="1">(northern house mosquito) hypothetical protein</fullName>
    </submittedName>
</protein>
<sequence>MSCFSSRYDGSRYVSSSSLRLNTSRMLSRALPSARWPVLADGKKDAADRTESVRFSAWPLASPTGAEPTSWYRLSMRLEITSNDSILGLLFRFQQTDINRSQ</sequence>
<dbReference type="EMBL" id="HBUE01064299">
    <property type="protein sequence ID" value="CAG6470001.1"/>
    <property type="molecule type" value="Transcribed_RNA"/>
</dbReference>
<organism evidence="1">
    <name type="scientific">Culex pipiens</name>
    <name type="common">House mosquito</name>
    <dbReference type="NCBI Taxonomy" id="7175"/>
    <lineage>
        <taxon>Eukaryota</taxon>
        <taxon>Metazoa</taxon>
        <taxon>Ecdysozoa</taxon>
        <taxon>Arthropoda</taxon>
        <taxon>Hexapoda</taxon>
        <taxon>Insecta</taxon>
        <taxon>Pterygota</taxon>
        <taxon>Neoptera</taxon>
        <taxon>Endopterygota</taxon>
        <taxon>Diptera</taxon>
        <taxon>Nematocera</taxon>
        <taxon>Culicoidea</taxon>
        <taxon>Culicidae</taxon>
        <taxon>Culicinae</taxon>
        <taxon>Culicini</taxon>
        <taxon>Culex</taxon>
        <taxon>Culex</taxon>
    </lineage>
</organism>
<accession>A0A8D8BED0</accession>
<proteinExistence type="predicted"/>
<reference evidence="1" key="1">
    <citation type="submission" date="2021-05" db="EMBL/GenBank/DDBJ databases">
        <authorList>
            <person name="Alioto T."/>
            <person name="Alioto T."/>
            <person name="Gomez Garrido J."/>
        </authorList>
    </citation>
    <scope>NUCLEOTIDE SEQUENCE</scope>
</reference>
<evidence type="ECO:0000313" key="1">
    <source>
        <dbReference type="EMBL" id="CAG6470001.1"/>
    </source>
</evidence>
<name>A0A8D8BED0_CULPI</name>
<dbReference type="AlphaFoldDB" id="A0A8D8BED0"/>